<evidence type="ECO:0000313" key="4">
    <source>
        <dbReference type="EMBL" id="MEY8245331.1"/>
    </source>
</evidence>
<keyword evidence="2" id="KW-0472">Membrane</keyword>
<feature type="domain" description="Gliding motility protein GldL-like N-terminal" evidence="3">
    <location>
        <begin position="27"/>
        <end position="77"/>
    </location>
</feature>
<feature type="transmembrane region" description="Helical" evidence="2">
    <location>
        <begin position="50"/>
        <end position="69"/>
    </location>
</feature>
<feature type="compositionally biased region" description="Low complexity" evidence="1">
    <location>
        <begin position="81"/>
        <end position="90"/>
    </location>
</feature>
<dbReference type="RefSeq" id="WP_121700175.1">
    <property type="nucleotide sequence ID" value="NZ_JBCLPP010000015.1"/>
</dbReference>
<reference evidence="4 5" key="1">
    <citation type="submission" date="2024-03" db="EMBL/GenBank/DDBJ databases">
        <title>Mouse gut bacterial collection (mGBC) of GemPharmatech.</title>
        <authorList>
            <person name="He Y."/>
            <person name="Dong L."/>
            <person name="Wu D."/>
            <person name="Gao X."/>
            <person name="Lin Z."/>
        </authorList>
    </citation>
    <scope>NUCLEOTIDE SEQUENCE [LARGE SCALE GENOMIC DNA]</scope>
    <source>
        <strain evidence="4 5">54-13</strain>
    </source>
</reference>
<dbReference type="NCBIfam" id="TIGR03513">
    <property type="entry name" value="GldL_gliding"/>
    <property type="match status" value="2"/>
</dbReference>
<dbReference type="EMBL" id="JBCLPP010000015">
    <property type="protein sequence ID" value="MEY8245331.1"/>
    <property type="molecule type" value="Genomic_DNA"/>
</dbReference>
<name>A0ABV4CXH1_9BACT</name>
<evidence type="ECO:0000313" key="5">
    <source>
        <dbReference type="Proteomes" id="UP001565200"/>
    </source>
</evidence>
<dbReference type="Proteomes" id="UP001565200">
    <property type="component" value="Unassembled WGS sequence"/>
</dbReference>
<gene>
    <name evidence="4" type="primary">gldL</name>
    <name evidence="4" type="ORF">AAK873_06830</name>
</gene>
<feature type="transmembrane region" description="Helical" evidence="2">
    <location>
        <begin position="23"/>
        <end position="44"/>
    </location>
</feature>
<dbReference type="Pfam" id="PF22827">
    <property type="entry name" value="GldL_N"/>
    <property type="match status" value="1"/>
</dbReference>
<evidence type="ECO:0000256" key="2">
    <source>
        <dbReference type="SAM" id="Phobius"/>
    </source>
</evidence>
<proteinExistence type="predicted"/>
<keyword evidence="5" id="KW-1185">Reference proteome</keyword>
<comment type="caution">
    <text evidence="4">The sequence shown here is derived from an EMBL/GenBank/DDBJ whole genome shotgun (WGS) entry which is preliminary data.</text>
</comment>
<protein>
    <submittedName>
        <fullName evidence="4">Gliding motility protein GldL</fullName>
    </submittedName>
</protein>
<dbReference type="InterPro" id="IPR019852">
    <property type="entry name" value="Motility-assoc_prot_GldL"/>
</dbReference>
<organism evidence="4 5">
    <name type="scientific">Heminiphilus faecis</name>
    <dbReference type="NCBI Taxonomy" id="2601703"/>
    <lineage>
        <taxon>Bacteria</taxon>
        <taxon>Pseudomonadati</taxon>
        <taxon>Bacteroidota</taxon>
        <taxon>Bacteroidia</taxon>
        <taxon>Bacteroidales</taxon>
        <taxon>Muribaculaceae</taxon>
        <taxon>Heminiphilus</taxon>
    </lineage>
</organism>
<dbReference type="SUPFAM" id="SSF58104">
    <property type="entry name" value="Methyl-accepting chemotaxis protein (MCP) signaling domain"/>
    <property type="match status" value="1"/>
</dbReference>
<evidence type="ECO:0000259" key="3">
    <source>
        <dbReference type="Pfam" id="PF22827"/>
    </source>
</evidence>
<feature type="region of interest" description="Disordered" evidence="1">
    <location>
        <begin position="80"/>
        <end position="103"/>
    </location>
</feature>
<dbReference type="Gene3D" id="1.10.287.950">
    <property type="entry name" value="Methyl-accepting chemotaxis protein"/>
    <property type="match status" value="1"/>
</dbReference>
<dbReference type="InterPro" id="IPR055087">
    <property type="entry name" value="GldL-like_N"/>
</dbReference>
<sequence length="239" mass="26517">MGKIKRYRNIIERFLSSEKGQRFFNFAYSIGAAIVICGAMFKFLHLPGGSVLLAIGMGTEVLMFILTAFDRPYHEHDRMEAPASVASSGPVSPPVSAPSVNVPDLSGEMERLRTTVSELNRMSEALLEAYRTIADNSGSINAGSKGYVVQMEALNRNVSGLNAIYEIQLKSIGSQLESIEKVNEGMKQMRTMYENASSMSGRYCDEAEKMTRNIEQLNTVYENMLRAMTVNMQRGDGTR</sequence>
<accession>A0ABV4CXH1</accession>
<keyword evidence="2" id="KW-0812">Transmembrane</keyword>
<keyword evidence="2" id="KW-1133">Transmembrane helix</keyword>
<evidence type="ECO:0000256" key="1">
    <source>
        <dbReference type="SAM" id="MobiDB-lite"/>
    </source>
</evidence>